<keyword evidence="2" id="KW-1185">Reference proteome</keyword>
<evidence type="ECO:0000313" key="2">
    <source>
        <dbReference type="Proteomes" id="UP000059188"/>
    </source>
</evidence>
<name>A0A0B7G225_THACB</name>
<organism evidence="1 2">
    <name type="scientific">Thanatephorus cucumeris (strain AG1-IB / isolate 7/3/14)</name>
    <name type="common">Lettuce bottom rot fungus</name>
    <name type="synonym">Rhizoctonia solani</name>
    <dbReference type="NCBI Taxonomy" id="1108050"/>
    <lineage>
        <taxon>Eukaryota</taxon>
        <taxon>Fungi</taxon>
        <taxon>Dikarya</taxon>
        <taxon>Basidiomycota</taxon>
        <taxon>Agaricomycotina</taxon>
        <taxon>Agaricomycetes</taxon>
        <taxon>Cantharellales</taxon>
        <taxon>Ceratobasidiaceae</taxon>
        <taxon>Rhizoctonia</taxon>
        <taxon>Rhizoctonia solani AG-1</taxon>
    </lineage>
</organism>
<dbReference type="AlphaFoldDB" id="A0A0B7G225"/>
<reference evidence="1 2" key="1">
    <citation type="submission" date="2014-11" db="EMBL/GenBank/DDBJ databases">
        <authorList>
            <person name="Wibberg Daniel"/>
        </authorList>
    </citation>
    <scope>NUCLEOTIDE SEQUENCE [LARGE SCALE GENOMIC DNA]</scope>
    <source>
        <strain evidence="1">Rhizoctonia solani AG1-IB 7/3/14</strain>
    </source>
</reference>
<proteinExistence type="predicted"/>
<evidence type="ECO:0000313" key="1">
    <source>
        <dbReference type="EMBL" id="CEL62512.1"/>
    </source>
</evidence>
<dbReference type="EMBL" id="LN679106">
    <property type="protein sequence ID" value="CEL62512.1"/>
    <property type="molecule type" value="Genomic_DNA"/>
</dbReference>
<gene>
    <name evidence="1" type="ORF">RSOLAG1IB_04868</name>
</gene>
<dbReference type="Proteomes" id="UP000059188">
    <property type="component" value="Unassembled WGS sequence"/>
</dbReference>
<accession>A0A0B7G225</accession>
<protein>
    <submittedName>
        <fullName evidence="1">Uncharacterized protein</fullName>
    </submittedName>
</protein>
<sequence>MMPEVGCLVGMRWLSVRVDADAGRWLSLLRGYPRRTSLEITGSGYTGATVATNCHPSTTSRITTVSKVNMDRTDIQISETSCALFLPILGA</sequence>